<evidence type="ECO:0008006" key="4">
    <source>
        <dbReference type="Google" id="ProtNLM"/>
    </source>
</evidence>
<feature type="region of interest" description="Disordered" evidence="1">
    <location>
        <begin position="63"/>
        <end position="105"/>
    </location>
</feature>
<accession>A0A0E3KQ90</accession>
<dbReference type="EMBL" id="CP009501">
    <property type="protein sequence ID" value="AKB14025.1"/>
    <property type="molecule type" value="Genomic_DNA"/>
</dbReference>
<gene>
    <name evidence="2" type="ORF">MSTHT_2267</name>
</gene>
<sequence>MRVSASSMQEIFRDMKFPMTKDQILEQARSKNVSSDIVEDLQMIPDREYESADSLIRAIEAASQQVGGGGGGKSQSFGGSGTGGTGGGGPSEGGSSQSFGGRGGA</sequence>
<dbReference type="HOGENOM" id="CLU_2230429_0_0_2"/>
<feature type="compositionally biased region" description="Gly residues" evidence="1">
    <location>
        <begin position="66"/>
        <end position="92"/>
    </location>
</feature>
<dbReference type="KEGG" id="mthr:MSTHT_2267"/>
<dbReference type="Proteomes" id="UP000066529">
    <property type="component" value="Chromosome"/>
</dbReference>
<protein>
    <recommendedName>
        <fullName evidence="4">DUF2795 domain-containing protein</fullName>
    </recommendedName>
</protein>
<dbReference type="Pfam" id="PF11387">
    <property type="entry name" value="DUF2795"/>
    <property type="match status" value="1"/>
</dbReference>
<dbReference type="InterPro" id="IPR021527">
    <property type="entry name" value="DUF2795"/>
</dbReference>
<evidence type="ECO:0000256" key="1">
    <source>
        <dbReference type="SAM" id="MobiDB-lite"/>
    </source>
</evidence>
<dbReference type="AlphaFoldDB" id="A0A0E3KQ90"/>
<organism evidence="2 3">
    <name type="scientific">Methanosarcina thermophila (strain ATCC 43570 / DSM 1825 / OCM 12 / VKM B-1830 / TM-1)</name>
    <dbReference type="NCBI Taxonomy" id="523844"/>
    <lineage>
        <taxon>Archaea</taxon>
        <taxon>Methanobacteriati</taxon>
        <taxon>Methanobacteriota</taxon>
        <taxon>Stenosarchaea group</taxon>
        <taxon>Methanomicrobia</taxon>
        <taxon>Methanosarcinales</taxon>
        <taxon>Methanosarcinaceae</taxon>
        <taxon>Methanosarcina</taxon>
    </lineage>
</organism>
<proteinExistence type="predicted"/>
<reference evidence="2 3" key="1">
    <citation type="submission" date="2014-07" db="EMBL/GenBank/DDBJ databases">
        <title>Methanogenic archaea and the global carbon cycle.</title>
        <authorList>
            <person name="Henriksen J.R."/>
            <person name="Luke J."/>
            <person name="Reinhart S."/>
            <person name="Benedict M.N."/>
            <person name="Youngblut N.D."/>
            <person name="Metcalf M.E."/>
            <person name="Whitaker R.J."/>
            <person name="Metcalf W.W."/>
        </authorList>
    </citation>
    <scope>NUCLEOTIDE SEQUENCE [LARGE SCALE GENOMIC DNA]</scope>
    <source>
        <strain evidence="3">ATCC 43570 / DSM 1825 / OCM 12 / VKM B-1830 / TM-1</strain>
    </source>
</reference>
<evidence type="ECO:0000313" key="2">
    <source>
        <dbReference type="EMBL" id="AKB14025.1"/>
    </source>
</evidence>
<name>A0A0E3KQ90_METTT</name>
<dbReference type="PATRIC" id="fig|523844.20.peg.2778"/>
<evidence type="ECO:0000313" key="3">
    <source>
        <dbReference type="Proteomes" id="UP000066529"/>
    </source>
</evidence>